<sequence>MSSVNNTTAVSDGNSDKRVIWTIDSATCLSPTDSSGALPTDANSVESERQKQQALLHQIEEHSIKFIKEATFPFLIAGCGTVCAGLLLDAVQRWELFAYMPEMNVIVTPLLGMKGNLEMTLGSRLSTQTHLGNMNTRKKRIKLLLTNIALNQTLAIYLSFLASLIAIGITFVNGKEANMDRALILCATAMTTGSLSSFLLDLLMWTVVVVARHTGVNPDNVTTPFAGSLGDLASLGFLATFGTIYMKAQRDSPWLCIAVIAAFFLATPFYIWRASQDKATLGVLKHGLWPVVVAMTISTAAGRIFEIAIRRFHDTAIAAFQPLINGIGGNLVSVQASRLSTALHRTSNMGHLPAGKLIDYLSLKRAFFSKDIDSKIARILLLIVVPGQLIFFFAIFFIKGGDIGNIPVWFVFVYILVAVVQVSF</sequence>
<feature type="transmembrane region" description="Helical" evidence="9">
    <location>
        <begin position="379"/>
        <end position="398"/>
    </location>
</feature>
<feature type="transmembrane region" description="Helical" evidence="9">
    <location>
        <begin position="287"/>
        <end position="305"/>
    </location>
</feature>
<evidence type="ECO:0000313" key="12">
    <source>
        <dbReference type="WBParaSite" id="PSAMB.scaffold6121size10155.g27932.t1"/>
    </source>
</evidence>
<accession>A0A914X1T6</accession>
<organism evidence="11 12">
    <name type="scientific">Plectus sambesii</name>
    <dbReference type="NCBI Taxonomy" id="2011161"/>
    <lineage>
        <taxon>Eukaryota</taxon>
        <taxon>Metazoa</taxon>
        <taxon>Ecdysozoa</taxon>
        <taxon>Nematoda</taxon>
        <taxon>Chromadorea</taxon>
        <taxon>Plectida</taxon>
        <taxon>Plectina</taxon>
        <taxon>Plectoidea</taxon>
        <taxon>Plectidae</taxon>
        <taxon>Plectus</taxon>
    </lineage>
</organism>
<keyword evidence="8 9" id="KW-0472">Membrane</keyword>
<evidence type="ECO:0000256" key="4">
    <source>
        <dbReference type="ARBA" id="ARBA00022692"/>
    </source>
</evidence>
<dbReference type="AlphaFoldDB" id="A0A914X1T6"/>
<evidence type="ECO:0000256" key="8">
    <source>
        <dbReference type="ARBA" id="ARBA00023136"/>
    </source>
</evidence>
<protein>
    <submittedName>
        <fullName evidence="12">SLC41A/MgtE integral membrane domain-containing protein</fullName>
    </submittedName>
</protein>
<evidence type="ECO:0000256" key="2">
    <source>
        <dbReference type="ARBA" id="ARBA00009749"/>
    </source>
</evidence>
<proteinExistence type="inferred from homology"/>
<evidence type="ECO:0000256" key="9">
    <source>
        <dbReference type="SAM" id="Phobius"/>
    </source>
</evidence>
<feature type="transmembrane region" description="Helical" evidence="9">
    <location>
        <begin position="225"/>
        <end position="246"/>
    </location>
</feature>
<feature type="transmembrane region" description="Helical" evidence="9">
    <location>
        <begin position="184"/>
        <end position="205"/>
    </location>
</feature>
<dbReference type="FunFam" id="1.10.357.20:FF:000001">
    <property type="entry name" value="Solute carrier family 41 member 2"/>
    <property type="match status" value="1"/>
</dbReference>
<comment type="similarity">
    <text evidence="2">Belongs to the SLC41A transporter family.</text>
</comment>
<dbReference type="Pfam" id="PF01769">
    <property type="entry name" value="MgtE"/>
    <property type="match status" value="2"/>
</dbReference>
<evidence type="ECO:0000313" key="11">
    <source>
        <dbReference type="Proteomes" id="UP000887566"/>
    </source>
</evidence>
<dbReference type="WBParaSite" id="PSAMB.scaffold6121size10155.g27932.t1">
    <property type="protein sequence ID" value="PSAMB.scaffold6121size10155.g27932.t1"/>
    <property type="gene ID" value="PSAMB.scaffold6121size10155.g27932"/>
</dbReference>
<keyword evidence="4 9" id="KW-0812">Transmembrane</keyword>
<comment type="subcellular location">
    <subcellularLocation>
        <location evidence="1">Membrane</location>
        <topology evidence="1">Multi-pass membrane protein</topology>
    </subcellularLocation>
</comment>
<dbReference type="Gene3D" id="1.10.357.20">
    <property type="entry name" value="SLC41 divalent cation transporters, integral membrane domain"/>
    <property type="match status" value="2"/>
</dbReference>
<feature type="transmembrane region" description="Helical" evidence="9">
    <location>
        <begin position="72"/>
        <end position="91"/>
    </location>
</feature>
<evidence type="ECO:0000256" key="6">
    <source>
        <dbReference type="ARBA" id="ARBA00022989"/>
    </source>
</evidence>
<evidence type="ECO:0000259" key="10">
    <source>
        <dbReference type="Pfam" id="PF01769"/>
    </source>
</evidence>
<dbReference type="InterPro" id="IPR036739">
    <property type="entry name" value="SLC41_membr_dom_sf"/>
</dbReference>
<reference evidence="12" key="1">
    <citation type="submission" date="2022-11" db="UniProtKB">
        <authorList>
            <consortium name="WormBaseParasite"/>
        </authorList>
    </citation>
    <scope>IDENTIFICATION</scope>
</reference>
<feature type="transmembrane region" description="Helical" evidence="9">
    <location>
        <begin position="404"/>
        <end position="422"/>
    </location>
</feature>
<dbReference type="Proteomes" id="UP000887566">
    <property type="component" value="Unplaced"/>
</dbReference>
<feature type="domain" description="SLC41A/MgtE integral membrane" evidence="10">
    <location>
        <begin position="108"/>
        <end position="240"/>
    </location>
</feature>
<dbReference type="InterPro" id="IPR045349">
    <property type="entry name" value="SLC41A1-3"/>
</dbReference>
<keyword evidence="7" id="KW-0406">Ion transport</keyword>
<dbReference type="GO" id="GO:0005886">
    <property type="term" value="C:plasma membrane"/>
    <property type="evidence" value="ECO:0007669"/>
    <property type="project" value="TreeGrafter"/>
</dbReference>
<dbReference type="PANTHER" id="PTHR16228">
    <property type="entry name" value="DIVALENT CATION TRANSPORTER SOLUTE CARRIER FAMILY 41"/>
    <property type="match status" value="1"/>
</dbReference>
<dbReference type="InterPro" id="IPR006667">
    <property type="entry name" value="SLC41_membr_dom"/>
</dbReference>
<keyword evidence="3" id="KW-0813">Transport</keyword>
<evidence type="ECO:0000256" key="7">
    <source>
        <dbReference type="ARBA" id="ARBA00023065"/>
    </source>
</evidence>
<keyword evidence="6 9" id="KW-1133">Transmembrane helix</keyword>
<dbReference type="PANTHER" id="PTHR16228:SF21">
    <property type="entry name" value="SLC41A_MGTE INTEGRAL MEMBRANE DOMAIN-CONTAINING PROTEIN"/>
    <property type="match status" value="1"/>
</dbReference>
<name>A0A914X1T6_9BILA</name>
<dbReference type="GO" id="GO:0008324">
    <property type="term" value="F:monoatomic cation transmembrane transporter activity"/>
    <property type="evidence" value="ECO:0007669"/>
    <property type="project" value="InterPro"/>
</dbReference>
<feature type="transmembrane region" description="Helical" evidence="9">
    <location>
        <begin position="154"/>
        <end position="172"/>
    </location>
</feature>
<keyword evidence="5" id="KW-0460">Magnesium</keyword>
<feature type="transmembrane region" description="Helical" evidence="9">
    <location>
        <begin position="253"/>
        <end position="272"/>
    </location>
</feature>
<evidence type="ECO:0000256" key="3">
    <source>
        <dbReference type="ARBA" id="ARBA00022448"/>
    </source>
</evidence>
<evidence type="ECO:0000256" key="5">
    <source>
        <dbReference type="ARBA" id="ARBA00022842"/>
    </source>
</evidence>
<evidence type="ECO:0000256" key="1">
    <source>
        <dbReference type="ARBA" id="ARBA00004141"/>
    </source>
</evidence>
<dbReference type="SUPFAM" id="SSF161093">
    <property type="entry name" value="MgtE membrane domain-like"/>
    <property type="match status" value="2"/>
</dbReference>
<feature type="domain" description="SLC41A/MgtE integral membrane" evidence="10">
    <location>
        <begin position="321"/>
        <end position="420"/>
    </location>
</feature>
<keyword evidence="11" id="KW-1185">Reference proteome</keyword>